<dbReference type="PANTHER" id="PTHR33353">
    <property type="entry name" value="PUTATIVE (AFU_ORTHOLOGUE AFUA_1G12560)-RELATED"/>
    <property type="match status" value="1"/>
</dbReference>
<comment type="catalytic activity">
    <reaction evidence="15">
        <text>[(1-&gt;4)-beta-D-glucosyl]n+m + reduced acceptor + O2 = 4-dehydro-beta-D-glucosyl-[(1-&gt;4)-beta-D-glucosyl]n-1 + [(1-&gt;4)-beta-D-glucosyl]m + acceptor + H2O.</text>
        <dbReference type="EC" id="1.14.99.56"/>
    </reaction>
</comment>
<evidence type="ECO:0000256" key="17">
    <source>
        <dbReference type="SAM" id="SignalP"/>
    </source>
</evidence>
<evidence type="ECO:0000256" key="11">
    <source>
        <dbReference type="ARBA" id="ARBA00023180"/>
    </source>
</evidence>
<reference evidence="19 20" key="1">
    <citation type="submission" date="2016-04" db="EMBL/GenBank/DDBJ databases">
        <title>A degradative enzymes factory behind the ericoid mycorrhizal symbiosis.</title>
        <authorList>
            <consortium name="DOE Joint Genome Institute"/>
            <person name="Martino E."/>
            <person name="Morin E."/>
            <person name="Grelet G."/>
            <person name="Kuo A."/>
            <person name="Kohler A."/>
            <person name="Daghino S."/>
            <person name="Barry K."/>
            <person name="Choi C."/>
            <person name="Cichocki N."/>
            <person name="Clum A."/>
            <person name="Copeland A."/>
            <person name="Hainaut M."/>
            <person name="Haridas S."/>
            <person name="Labutti K."/>
            <person name="Lindquist E."/>
            <person name="Lipzen A."/>
            <person name="Khouja H.-R."/>
            <person name="Murat C."/>
            <person name="Ohm R."/>
            <person name="Olson A."/>
            <person name="Spatafora J."/>
            <person name="Veneault-Fourrey C."/>
            <person name="Henrissat B."/>
            <person name="Grigoriev I."/>
            <person name="Martin F."/>
            <person name="Perotto S."/>
        </authorList>
    </citation>
    <scope>NUCLEOTIDE SEQUENCE [LARGE SCALE GENOMIC DNA]</scope>
    <source>
        <strain evidence="19 20">F</strain>
    </source>
</reference>
<evidence type="ECO:0000256" key="8">
    <source>
        <dbReference type="ARBA" id="ARBA00023008"/>
    </source>
</evidence>
<evidence type="ECO:0000256" key="13">
    <source>
        <dbReference type="ARBA" id="ARBA00023326"/>
    </source>
</evidence>
<dbReference type="GO" id="GO:0030245">
    <property type="term" value="P:cellulose catabolic process"/>
    <property type="evidence" value="ECO:0007669"/>
    <property type="project" value="UniProtKB-KW"/>
</dbReference>
<name>A0A2J6S4Q3_HYAVF</name>
<dbReference type="GO" id="GO:0046872">
    <property type="term" value="F:metal ion binding"/>
    <property type="evidence" value="ECO:0007669"/>
    <property type="project" value="UniProtKB-KW"/>
</dbReference>
<feature type="signal peptide" evidence="17">
    <location>
        <begin position="1"/>
        <end position="16"/>
    </location>
</feature>
<keyword evidence="6" id="KW-0136">Cellulose degradation</keyword>
<evidence type="ECO:0000259" key="18">
    <source>
        <dbReference type="Pfam" id="PF03443"/>
    </source>
</evidence>
<dbReference type="Gene3D" id="2.70.50.70">
    <property type="match status" value="1"/>
</dbReference>
<dbReference type="PANTHER" id="PTHR33353:SF10">
    <property type="entry name" value="ENDO-BETA-1,4-GLUCANASE D"/>
    <property type="match status" value="1"/>
</dbReference>
<evidence type="ECO:0000256" key="7">
    <source>
        <dbReference type="ARBA" id="ARBA00023002"/>
    </source>
</evidence>
<gene>
    <name evidence="19" type="ORF">L207DRAFT_420202</name>
</gene>
<evidence type="ECO:0000256" key="1">
    <source>
        <dbReference type="ARBA" id="ARBA00001973"/>
    </source>
</evidence>
<evidence type="ECO:0000256" key="6">
    <source>
        <dbReference type="ARBA" id="ARBA00023001"/>
    </source>
</evidence>
<keyword evidence="9" id="KW-0503">Monooxygenase</keyword>
<keyword evidence="19" id="KW-0378">Hydrolase</keyword>
<keyword evidence="4" id="KW-0479">Metal-binding</keyword>
<keyword evidence="12" id="KW-0119">Carbohydrate metabolism</keyword>
<keyword evidence="3" id="KW-0964">Secreted</keyword>
<evidence type="ECO:0000313" key="19">
    <source>
        <dbReference type="EMBL" id="PMD45753.1"/>
    </source>
</evidence>
<dbReference type="InterPro" id="IPR005103">
    <property type="entry name" value="AA9_LPMO"/>
</dbReference>
<evidence type="ECO:0000256" key="2">
    <source>
        <dbReference type="ARBA" id="ARBA00004613"/>
    </source>
</evidence>
<evidence type="ECO:0000256" key="12">
    <source>
        <dbReference type="ARBA" id="ARBA00023277"/>
    </source>
</evidence>
<evidence type="ECO:0000313" key="20">
    <source>
        <dbReference type="Proteomes" id="UP000235786"/>
    </source>
</evidence>
<feature type="domain" description="Auxiliary Activity family 9 catalytic" evidence="18">
    <location>
        <begin position="17"/>
        <end position="221"/>
    </location>
</feature>
<keyword evidence="20" id="KW-1185">Reference proteome</keyword>
<keyword evidence="10" id="KW-1015">Disulfide bond</keyword>
<organism evidence="19 20">
    <name type="scientific">Hyaloscypha variabilis (strain UAMH 11265 / GT02V1 / F)</name>
    <name type="common">Meliniomyces variabilis</name>
    <dbReference type="NCBI Taxonomy" id="1149755"/>
    <lineage>
        <taxon>Eukaryota</taxon>
        <taxon>Fungi</taxon>
        <taxon>Dikarya</taxon>
        <taxon>Ascomycota</taxon>
        <taxon>Pezizomycotina</taxon>
        <taxon>Leotiomycetes</taxon>
        <taxon>Helotiales</taxon>
        <taxon>Hyaloscyphaceae</taxon>
        <taxon>Hyaloscypha</taxon>
        <taxon>Hyaloscypha variabilis</taxon>
    </lineage>
</organism>
<dbReference type="CDD" id="cd21175">
    <property type="entry name" value="LPMO_AA9"/>
    <property type="match status" value="1"/>
</dbReference>
<accession>A0A2J6S4Q3</accession>
<dbReference type="EMBL" id="KZ613940">
    <property type="protein sequence ID" value="PMD45753.1"/>
    <property type="molecule type" value="Genomic_DNA"/>
</dbReference>
<keyword evidence="11" id="KW-0325">Glycoprotein</keyword>
<keyword evidence="13" id="KW-0624">Polysaccharide degradation</keyword>
<dbReference type="AlphaFoldDB" id="A0A2J6S4Q3"/>
<comment type="cofactor">
    <cofactor evidence="1">
        <name>Cu(2+)</name>
        <dbReference type="ChEBI" id="CHEBI:29036"/>
    </cofactor>
</comment>
<protein>
    <recommendedName>
        <fullName evidence="16">lytic cellulose monooxygenase (C4-dehydrogenating)</fullName>
        <ecNumber evidence="16">1.14.99.56</ecNumber>
    </recommendedName>
</protein>
<dbReference type="GO" id="GO:0016787">
    <property type="term" value="F:hydrolase activity"/>
    <property type="evidence" value="ECO:0007669"/>
    <property type="project" value="UniProtKB-KW"/>
</dbReference>
<sequence length="231" mass="24186">MQLLTVLLASASVAHAHYNFNALIYGGTTEATWQQVRKRSDANSHEPVTDVSLLDIRCGRDASTAFAPGTLSVAAGEPIGFVVDPDIQHPGPGLGYLAKVPAGKTAANWDGSGAVWFKVWEQGPTSLDKNGGVWPSSGLKALNFTIPKATPSGDYLARLEHIGLHAAGQKNGAQFYLSCGQITVTGGGTGTPSPLVSFPGAYSATDPGILIQIYWPVPTNYTIPGPQVWTG</sequence>
<evidence type="ECO:0000256" key="9">
    <source>
        <dbReference type="ARBA" id="ARBA00023033"/>
    </source>
</evidence>
<dbReference type="OrthoDB" id="3496539at2759"/>
<evidence type="ECO:0000256" key="15">
    <source>
        <dbReference type="ARBA" id="ARBA00045077"/>
    </source>
</evidence>
<keyword evidence="5 17" id="KW-0732">Signal</keyword>
<evidence type="ECO:0000256" key="16">
    <source>
        <dbReference type="ARBA" id="ARBA00047174"/>
    </source>
</evidence>
<dbReference type="InterPro" id="IPR049892">
    <property type="entry name" value="AA9"/>
</dbReference>
<dbReference type="Proteomes" id="UP000235786">
    <property type="component" value="Unassembled WGS sequence"/>
</dbReference>
<feature type="chain" id="PRO_5014435741" description="lytic cellulose monooxygenase (C4-dehydrogenating)" evidence="17">
    <location>
        <begin position="17"/>
        <end position="231"/>
    </location>
</feature>
<dbReference type="Pfam" id="PF03443">
    <property type="entry name" value="AA9"/>
    <property type="match status" value="1"/>
</dbReference>
<dbReference type="GO" id="GO:0004497">
    <property type="term" value="F:monooxygenase activity"/>
    <property type="evidence" value="ECO:0007669"/>
    <property type="project" value="UniProtKB-KW"/>
</dbReference>
<keyword evidence="7" id="KW-0560">Oxidoreductase</keyword>
<dbReference type="EC" id="1.14.99.56" evidence="16"/>
<evidence type="ECO:0000256" key="4">
    <source>
        <dbReference type="ARBA" id="ARBA00022723"/>
    </source>
</evidence>
<dbReference type="STRING" id="1149755.A0A2J6S4Q3"/>
<keyword evidence="8" id="KW-0186">Copper</keyword>
<evidence type="ECO:0000256" key="5">
    <source>
        <dbReference type="ARBA" id="ARBA00022729"/>
    </source>
</evidence>
<comment type="subcellular location">
    <subcellularLocation>
        <location evidence="2">Secreted</location>
    </subcellularLocation>
</comment>
<proteinExistence type="inferred from homology"/>
<evidence type="ECO:0000256" key="10">
    <source>
        <dbReference type="ARBA" id="ARBA00023157"/>
    </source>
</evidence>
<evidence type="ECO:0000256" key="3">
    <source>
        <dbReference type="ARBA" id="ARBA00022525"/>
    </source>
</evidence>
<comment type="similarity">
    <text evidence="14">Belongs to the polysaccharide monooxygenase AA9 family.</text>
</comment>
<dbReference type="GO" id="GO:0005576">
    <property type="term" value="C:extracellular region"/>
    <property type="evidence" value="ECO:0007669"/>
    <property type="project" value="UniProtKB-SubCell"/>
</dbReference>
<evidence type="ECO:0000256" key="14">
    <source>
        <dbReference type="ARBA" id="ARBA00044502"/>
    </source>
</evidence>